<keyword evidence="2" id="KW-1185">Reference proteome</keyword>
<gene>
    <name evidence="1" type="ORF">GXN74_07105</name>
</gene>
<dbReference type="RefSeq" id="WP_162370239.1">
    <property type="nucleotide sequence ID" value="NZ_JAAEEH010000016.1"/>
</dbReference>
<dbReference type="SUPFAM" id="SSF50475">
    <property type="entry name" value="FMN-binding split barrel"/>
    <property type="match status" value="1"/>
</dbReference>
<proteinExistence type="predicted"/>
<organism evidence="1 2">
    <name type="scientific">Anaerotalea alkaliphila</name>
    <dbReference type="NCBI Taxonomy" id="2662126"/>
    <lineage>
        <taxon>Bacteria</taxon>
        <taxon>Bacillati</taxon>
        <taxon>Bacillota</taxon>
        <taxon>Clostridia</taxon>
        <taxon>Eubacteriales</taxon>
        <taxon>Anaerotalea</taxon>
    </lineage>
</organism>
<dbReference type="InterPro" id="IPR024747">
    <property type="entry name" value="Pyridox_Oxase-rel"/>
</dbReference>
<name>A0A7X5HVP3_9FIRM</name>
<dbReference type="EMBL" id="JAAEEH010000016">
    <property type="protein sequence ID" value="NDL67510.1"/>
    <property type="molecule type" value="Genomic_DNA"/>
</dbReference>
<sequence>MFREMRRCKQLLSAEDTAAVMERCTNGVLACLGDGEYPYAVPLSYAYSNGRVYFHSAKAGHKIDAILKNPKVSFAVVDEDTVVSKEYITYFRSVIAFGRARVVEGEERSEAFGALVEKYSKDQPEEAKRRAIAGCTQSHIIAIDIENMTGKEAIEHVNAKRVQEK</sequence>
<evidence type="ECO:0000313" key="2">
    <source>
        <dbReference type="Proteomes" id="UP000461585"/>
    </source>
</evidence>
<reference evidence="1 2" key="1">
    <citation type="submission" date="2020-01" db="EMBL/GenBank/DDBJ databases">
        <title>Anaeroalcalibacter tamaniensis gen. nov., sp. nov., moderately halophilic strictly anaerobic fermenter bacterium from mud volcano of Taman peninsula.</title>
        <authorList>
            <person name="Frolova A."/>
            <person name="Merkel A.Y."/>
            <person name="Slobodkin A.I."/>
        </authorList>
    </citation>
    <scope>NUCLEOTIDE SEQUENCE [LARGE SCALE GENOMIC DNA]</scope>
    <source>
        <strain evidence="1 2">F-3ap</strain>
    </source>
</reference>
<dbReference type="Proteomes" id="UP000461585">
    <property type="component" value="Unassembled WGS sequence"/>
</dbReference>
<dbReference type="Gene3D" id="2.30.110.10">
    <property type="entry name" value="Electron Transport, Fmn-binding Protein, Chain A"/>
    <property type="match status" value="1"/>
</dbReference>
<comment type="caution">
    <text evidence="1">The sequence shown here is derived from an EMBL/GenBank/DDBJ whole genome shotgun (WGS) entry which is preliminary data.</text>
</comment>
<evidence type="ECO:0000313" key="1">
    <source>
        <dbReference type="EMBL" id="NDL67510.1"/>
    </source>
</evidence>
<protein>
    <submittedName>
        <fullName evidence="1">Pyridoxamine 5'-phosphate oxidase family protein</fullName>
    </submittedName>
</protein>
<accession>A0A7X5HVP3</accession>
<dbReference type="PANTHER" id="PTHR34071:SF2">
    <property type="entry name" value="FLAVIN-NUCLEOTIDE-BINDING PROTEIN"/>
    <property type="match status" value="1"/>
</dbReference>
<dbReference type="InterPro" id="IPR012349">
    <property type="entry name" value="Split_barrel_FMN-bd"/>
</dbReference>
<dbReference type="PANTHER" id="PTHR34071">
    <property type="entry name" value="5-NITROIMIDAZOLE ANTIBIOTICS RESISTANCE PROTEIN, NIMA-FAMILY-RELATED PROTEIN-RELATED"/>
    <property type="match status" value="1"/>
</dbReference>
<dbReference type="AlphaFoldDB" id="A0A7X5HVP3"/>
<dbReference type="Pfam" id="PF12900">
    <property type="entry name" value="Pyridox_ox_2"/>
    <property type="match status" value="1"/>
</dbReference>